<accession>A0A8S3C1Q8</accession>
<dbReference type="Proteomes" id="UP000676336">
    <property type="component" value="Unassembled WGS sequence"/>
</dbReference>
<name>A0A8S3C1Q8_9BILA</name>
<dbReference type="AlphaFoldDB" id="A0A8S3C1Q8"/>
<feature type="non-terminal residue" evidence="2">
    <location>
        <position position="1"/>
    </location>
</feature>
<evidence type="ECO:0000313" key="1">
    <source>
        <dbReference type="EMBL" id="CAF4666347.1"/>
    </source>
</evidence>
<evidence type="ECO:0000313" key="3">
    <source>
        <dbReference type="Proteomes" id="UP000676336"/>
    </source>
</evidence>
<dbReference type="EMBL" id="CAJOBI010166994">
    <property type="protein sequence ID" value="CAF4873837.1"/>
    <property type="molecule type" value="Genomic_DNA"/>
</dbReference>
<sequence length="70" mass="8054">TVVVFDFLGDIVIERWLPYGAQSERRTIVQPAPPPIEYPKPSYTIVAYDNVQIRIVRKLEKLGVTQENPE</sequence>
<comment type="caution">
    <text evidence="2">The sequence shown here is derived from an EMBL/GenBank/DDBJ whole genome shotgun (WGS) entry which is preliminary data.</text>
</comment>
<organism evidence="2 3">
    <name type="scientific">Rotaria magnacalcarata</name>
    <dbReference type="NCBI Taxonomy" id="392030"/>
    <lineage>
        <taxon>Eukaryota</taxon>
        <taxon>Metazoa</taxon>
        <taxon>Spiralia</taxon>
        <taxon>Gnathifera</taxon>
        <taxon>Rotifera</taxon>
        <taxon>Eurotatoria</taxon>
        <taxon>Bdelloidea</taxon>
        <taxon>Philodinida</taxon>
        <taxon>Philodinidae</taxon>
        <taxon>Rotaria</taxon>
    </lineage>
</organism>
<reference evidence="2" key="1">
    <citation type="submission" date="2021-02" db="EMBL/GenBank/DDBJ databases">
        <authorList>
            <person name="Nowell W R."/>
        </authorList>
    </citation>
    <scope>NUCLEOTIDE SEQUENCE</scope>
</reference>
<proteinExistence type="predicted"/>
<feature type="non-terminal residue" evidence="2">
    <location>
        <position position="70"/>
    </location>
</feature>
<dbReference type="EMBL" id="CAJOBI010118443">
    <property type="protein sequence ID" value="CAF4666347.1"/>
    <property type="molecule type" value="Genomic_DNA"/>
</dbReference>
<protein>
    <submittedName>
        <fullName evidence="2">Uncharacterized protein</fullName>
    </submittedName>
</protein>
<gene>
    <name evidence="1" type="ORF">SMN809_LOCUS41710</name>
    <name evidence="2" type="ORF">SMN809_LOCUS50482</name>
</gene>
<evidence type="ECO:0000313" key="2">
    <source>
        <dbReference type="EMBL" id="CAF4873837.1"/>
    </source>
</evidence>